<organism evidence="1">
    <name type="scientific">Salix viminalis</name>
    <name type="common">Common osier</name>
    <name type="synonym">Basket willow</name>
    <dbReference type="NCBI Taxonomy" id="40686"/>
    <lineage>
        <taxon>Eukaryota</taxon>
        <taxon>Viridiplantae</taxon>
        <taxon>Streptophyta</taxon>
        <taxon>Embryophyta</taxon>
        <taxon>Tracheophyta</taxon>
        <taxon>Spermatophyta</taxon>
        <taxon>Magnoliopsida</taxon>
        <taxon>eudicotyledons</taxon>
        <taxon>Gunneridae</taxon>
        <taxon>Pentapetalae</taxon>
        <taxon>rosids</taxon>
        <taxon>fabids</taxon>
        <taxon>Malpighiales</taxon>
        <taxon>Salicaceae</taxon>
        <taxon>Saliceae</taxon>
        <taxon>Salix</taxon>
    </lineage>
</organism>
<name>A0A6N2N838_SALVM</name>
<accession>A0A6N2N838</accession>
<gene>
    <name evidence="1" type="ORF">SVIM_LOCUS480395</name>
</gene>
<evidence type="ECO:0000313" key="1">
    <source>
        <dbReference type="EMBL" id="VFU63141.1"/>
    </source>
</evidence>
<sequence>MEDDQEDEDDWDAFQSFLFQLMQLVLFRKKAESAAENQIWSFKPSYFKSVNNESDMSNAEIQEVISMTT</sequence>
<dbReference type="EMBL" id="CAADRP010002188">
    <property type="protein sequence ID" value="VFU63141.1"/>
    <property type="molecule type" value="Genomic_DNA"/>
</dbReference>
<dbReference type="AlphaFoldDB" id="A0A6N2N838"/>
<reference evidence="1" key="1">
    <citation type="submission" date="2019-03" db="EMBL/GenBank/DDBJ databases">
        <authorList>
            <person name="Mank J."/>
            <person name="Almeida P."/>
        </authorList>
    </citation>
    <scope>NUCLEOTIDE SEQUENCE</scope>
    <source>
        <strain evidence="1">78183</strain>
    </source>
</reference>
<proteinExistence type="predicted"/>
<protein>
    <submittedName>
        <fullName evidence="1">Uncharacterized protein</fullName>
    </submittedName>
</protein>